<dbReference type="OrthoDB" id="9771544at2"/>
<sequence length="270" mass="30373">MARILIYLLTLLLAVVFVIPLVWMFVVSFKPEGVSAITIKEWIDFSDLTLRNYTKVLTESQILTWTWNSLVIGVITTIITIAISSLAAFAFSRKSFKTKGFWFLLCVSGLLIPTEAMLIPLYETVLKIQLLDNIWGIILPSLTNPLGLILIKQFMDGLPKDYKEAAQIDGCKDLRMWWSIYVPLTRSAMISIGIFYFIMSWNNFIWPYIAINTEESMVLATGLPTFLANNVLHVNTIMTASAIAAIPTMIVFILLQRHIVQGVAMTGVKG</sequence>
<keyword evidence="3" id="KW-1003">Cell membrane</keyword>
<feature type="transmembrane region" description="Helical" evidence="7">
    <location>
        <begin position="65"/>
        <end position="89"/>
    </location>
</feature>
<dbReference type="InterPro" id="IPR000515">
    <property type="entry name" value="MetI-like"/>
</dbReference>
<dbReference type="Pfam" id="PF00528">
    <property type="entry name" value="BPD_transp_1"/>
    <property type="match status" value="1"/>
</dbReference>
<dbReference type="GO" id="GO:0055085">
    <property type="term" value="P:transmembrane transport"/>
    <property type="evidence" value="ECO:0007669"/>
    <property type="project" value="InterPro"/>
</dbReference>
<keyword evidence="10" id="KW-1185">Reference proteome</keyword>
<dbReference type="CDD" id="cd06261">
    <property type="entry name" value="TM_PBP2"/>
    <property type="match status" value="1"/>
</dbReference>
<proteinExistence type="inferred from homology"/>
<comment type="similarity">
    <text evidence="7">Belongs to the binding-protein-dependent transport system permease family.</text>
</comment>
<accession>A0A3A6P9J5</accession>
<dbReference type="Proteomes" id="UP000267798">
    <property type="component" value="Unassembled WGS sequence"/>
</dbReference>
<evidence type="ECO:0000256" key="2">
    <source>
        <dbReference type="ARBA" id="ARBA00022448"/>
    </source>
</evidence>
<comment type="caution">
    <text evidence="9">The sequence shown here is derived from an EMBL/GenBank/DDBJ whole genome shotgun (WGS) entry which is preliminary data.</text>
</comment>
<feature type="transmembrane region" description="Helical" evidence="7">
    <location>
        <begin position="101"/>
        <end position="122"/>
    </location>
</feature>
<comment type="subcellular location">
    <subcellularLocation>
        <location evidence="1 7">Cell membrane</location>
        <topology evidence="1 7">Multi-pass membrane protein</topology>
    </subcellularLocation>
</comment>
<keyword evidence="4 7" id="KW-0812">Transmembrane</keyword>
<dbReference type="PROSITE" id="PS50928">
    <property type="entry name" value="ABC_TM1"/>
    <property type="match status" value="1"/>
</dbReference>
<dbReference type="Gene3D" id="1.10.3720.10">
    <property type="entry name" value="MetI-like"/>
    <property type="match status" value="1"/>
</dbReference>
<name>A0A3A6P9J5_9BACL</name>
<evidence type="ECO:0000256" key="5">
    <source>
        <dbReference type="ARBA" id="ARBA00022989"/>
    </source>
</evidence>
<organism evidence="9 10">
    <name type="scientific">Paenibacillus pinisoli</name>
    <dbReference type="NCBI Taxonomy" id="1276110"/>
    <lineage>
        <taxon>Bacteria</taxon>
        <taxon>Bacillati</taxon>
        <taxon>Bacillota</taxon>
        <taxon>Bacilli</taxon>
        <taxon>Bacillales</taxon>
        <taxon>Paenibacillaceae</taxon>
        <taxon>Paenibacillus</taxon>
    </lineage>
</organism>
<dbReference type="RefSeq" id="WP_120113507.1">
    <property type="nucleotide sequence ID" value="NZ_QXQB01000005.1"/>
</dbReference>
<dbReference type="GO" id="GO:0005886">
    <property type="term" value="C:plasma membrane"/>
    <property type="evidence" value="ECO:0007669"/>
    <property type="project" value="UniProtKB-SubCell"/>
</dbReference>
<feature type="transmembrane region" description="Helical" evidence="7">
    <location>
        <begin position="176"/>
        <end position="198"/>
    </location>
</feature>
<evidence type="ECO:0000313" key="10">
    <source>
        <dbReference type="Proteomes" id="UP000267798"/>
    </source>
</evidence>
<dbReference type="SUPFAM" id="SSF161098">
    <property type="entry name" value="MetI-like"/>
    <property type="match status" value="1"/>
</dbReference>
<evidence type="ECO:0000256" key="3">
    <source>
        <dbReference type="ARBA" id="ARBA00022475"/>
    </source>
</evidence>
<feature type="transmembrane region" description="Helical" evidence="7">
    <location>
        <begin position="5"/>
        <end position="26"/>
    </location>
</feature>
<gene>
    <name evidence="9" type="ORF">D3P09_21640</name>
</gene>
<keyword evidence="6 7" id="KW-0472">Membrane</keyword>
<keyword evidence="5 7" id="KW-1133">Transmembrane helix</keyword>
<evidence type="ECO:0000313" key="9">
    <source>
        <dbReference type="EMBL" id="RJX37582.1"/>
    </source>
</evidence>
<evidence type="ECO:0000256" key="4">
    <source>
        <dbReference type="ARBA" id="ARBA00022692"/>
    </source>
</evidence>
<feature type="transmembrane region" description="Helical" evidence="7">
    <location>
        <begin position="232"/>
        <end position="255"/>
    </location>
</feature>
<evidence type="ECO:0000256" key="6">
    <source>
        <dbReference type="ARBA" id="ARBA00023136"/>
    </source>
</evidence>
<dbReference type="InterPro" id="IPR035906">
    <property type="entry name" value="MetI-like_sf"/>
</dbReference>
<keyword evidence="2 7" id="KW-0813">Transport</keyword>
<feature type="domain" description="ABC transmembrane type-1" evidence="8">
    <location>
        <begin position="66"/>
        <end position="255"/>
    </location>
</feature>
<evidence type="ECO:0000256" key="7">
    <source>
        <dbReference type="RuleBase" id="RU363032"/>
    </source>
</evidence>
<reference evidence="9 10" key="1">
    <citation type="submission" date="2018-09" db="EMBL/GenBank/DDBJ databases">
        <title>Paenibacillus aracenensis nov. sp. isolated from a cave in southern Spain.</title>
        <authorList>
            <person name="Jurado V."/>
            <person name="Gutierrez-Patricio S."/>
            <person name="Gonzalez-Pimentel J.L."/>
            <person name="Miller A.Z."/>
            <person name="Laiz L."/>
            <person name="Saiz-Jimenez C."/>
        </authorList>
    </citation>
    <scope>NUCLEOTIDE SEQUENCE [LARGE SCALE GENOMIC DNA]</scope>
    <source>
        <strain evidence="9 10">JCM 19203</strain>
    </source>
</reference>
<protein>
    <submittedName>
        <fullName evidence="9">Carbohydrate ABC transporter permease</fullName>
    </submittedName>
</protein>
<feature type="transmembrane region" description="Helical" evidence="7">
    <location>
        <begin position="134"/>
        <end position="155"/>
    </location>
</feature>
<evidence type="ECO:0000259" key="8">
    <source>
        <dbReference type="PROSITE" id="PS50928"/>
    </source>
</evidence>
<dbReference type="EMBL" id="QXQB01000005">
    <property type="protein sequence ID" value="RJX37582.1"/>
    <property type="molecule type" value="Genomic_DNA"/>
</dbReference>
<evidence type="ECO:0000256" key="1">
    <source>
        <dbReference type="ARBA" id="ARBA00004651"/>
    </source>
</evidence>
<dbReference type="PANTHER" id="PTHR43744:SF12">
    <property type="entry name" value="ABC TRANSPORTER PERMEASE PROTEIN MG189-RELATED"/>
    <property type="match status" value="1"/>
</dbReference>
<dbReference type="AlphaFoldDB" id="A0A3A6P9J5"/>
<dbReference type="PANTHER" id="PTHR43744">
    <property type="entry name" value="ABC TRANSPORTER PERMEASE PROTEIN MG189-RELATED-RELATED"/>
    <property type="match status" value="1"/>
</dbReference>